<dbReference type="PANTHER" id="PTHR30086">
    <property type="entry name" value="ARGININE EXPORTER PROTEIN ARGO"/>
    <property type="match status" value="1"/>
</dbReference>
<gene>
    <name evidence="8" type="ORF">BFR47_00715</name>
</gene>
<dbReference type="EMBL" id="MDKE01000011">
    <property type="protein sequence ID" value="OIN12251.1"/>
    <property type="molecule type" value="Genomic_DNA"/>
</dbReference>
<evidence type="ECO:0000256" key="7">
    <source>
        <dbReference type="SAM" id="Phobius"/>
    </source>
</evidence>
<dbReference type="STRING" id="1414654.BFR47_00715"/>
<dbReference type="InterPro" id="IPR001123">
    <property type="entry name" value="LeuE-type"/>
</dbReference>
<accession>A0A1J4QEP5</accession>
<dbReference type="RefSeq" id="WP_071472026.1">
    <property type="nucleotide sequence ID" value="NZ_MDKE01000011.1"/>
</dbReference>
<keyword evidence="3" id="KW-1003">Cell membrane</keyword>
<evidence type="ECO:0000313" key="9">
    <source>
        <dbReference type="Proteomes" id="UP000243073"/>
    </source>
</evidence>
<keyword evidence="4 7" id="KW-0812">Transmembrane</keyword>
<evidence type="ECO:0000256" key="4">
    <source>
        <dbReference type="ARBA" id="ARBA00022692"/>
    </source>
</evidence>
<feature type="transmembrane region" description="Helical" evidence="7">
    <location>
        <begin position="6"/>
        <end position="28"/>
    </location>
</feature>
<evidence type="ECO:0000256" key="1">
    <source>
        <dbReference type="ARBA" id="ARBA00004651"/>
    </source>
</evidence>
<reference evidence="8 9" key="1">
    <citation type="submission" date="2016-07" db="EMBL/GenBank/DDBJ databases">
        <title>Draft Genome Sequence of Oceanisphaera psychrotolerans, isolated from coastal sediment samples.</title>
        <authorList>
            <person name="Zhuo S."/>
            <person name="Ruan Z."/>
        </authorList>
    </citation>
    <scope>NUCLEOTIDE SEQUENCE [LARGE SCALE GENOMIC DNA]</scope>
    <source>
        <strain evidence="8 9">LAM-WHM-ZC</strain>
    </source>
</reference>
<dbReference type="GO" id="GO:0042970">
    <property type="term" value="F:homoserine transmembrane transporter activity"/>
    <property type="evidence" value="ECO:0007669"/>
    <property type="project" value="TreeGrafter"/>
</dbReference>
<evidence type="ECO:0000256" key="3">
    <source>
        <dbReference type="ARBA" id="ARBA00022475"/>
    </source>
</evidence>
<protein>
    <submittedName>
        <fullName evidence="8">Lysine transporter LysE</fullName>
    </submittedName>
</protein>
<comment type="similarity">
    <text evidence="2">Belongs to the Rht family.</text>
</comment>
<sequence length="203" mass="22114">MALDTWFIFLAAMIGLSLTPGPNTLLALTHGALYGRRRTLFTVAGGVLGFTIVIALSLFGIGALLQASATLFTALKVIGGAYLIWLGIQLWRAPAPSADPHEQGSYRSGGSLFRQGLLSALTNPKAVLFFAAFLPQFIDPERELFLQFVMMAATFALTEFVTEVFIASFAQRTRAWLVRSGRRFNRICAGLFVLLGGWLPLAR</sequence>
<evidence type="ECO:0000256" key="6">
    <source>
        <dbReference type="ARBA" id="ARBA00023136"/>
    </source>
</evidence>
<organism evidence="8 9">
    <name type="scientific">Oceanisphaera psychrotolerans</name>
    <dbReference type="NCBI Taxonomy" id="1414654"/>
    <lineage>
        <taxon>Bacteria</taxon>
        <taxon>Pseudomonadati</taxon>
        <taxon>Pseudomonadota</taxon>
        <taxon>Gammaproteobacteria</taxon>
        <taxon>Aeromonadales</taxon>
        <taxon>Aeromonadaceae</taxon>
        <taxon>Oceanisphaera</taxon>
    </lineage>
</organism>
<evidence type="ECO:0000313" key="8">
    <source>
        <dbReference type="EMBL" id="OIN12251.1"/>
    </source>
</evidence>
<comment type="caution">
    <text evidence="8">The sequence shown here is derived from an EMBL/GenBank/DDBJ whole genome shotgun (WGS) entry which is preliminary data.</text>
</comment>
<feature type="transmembrane region" description="Helical" evidence="7">
    <location>
        <begin position="144"/>
        <end position="171"/>
    </location>
</feature>
<name>A0A1J4QEP5_9GAMM</name>
<dbReference type="GO" id="GO:0005886">
    <property type="term" value="C:plasma membrane"/>
    <property type="evidence" value="ECO:0007669"/>
    <property type="project" value="UniProtKB-SubCell"/>
</dbReference>
<dbReference type="PIRSF" id="PIRSF006324">
    <property type="entry name" value="LeuE"/>
    <property type="match status" value="1"/>
</dbReference>
<evidence type="ECO:0000256" key="2">
    <source>
        <dbReference type="ARBA" id="ARBA00007928"/>
    </source>
</evidence>
<dbReference type="Pfam" id="PF01810">
    <property type="entry name" value="LysE"/>
    <property type="match status" value="1"/>
</dbReference>
<feature type="transmembrane region" description="Helical" evidence="7">
    <location>
        <begin position="112"/>
        <end position="138"/>
    </location>
</feature>
<feature type="transmembrane region" description="Helical" evidence="7">
    <location>
        <begin position="40"/>
        <end position="65"/>
    </location>
</feature>
<feature type="transmembrane region" description="Helical" evidence="7">
    <location>
        <begin position="71"/>
        <end position="91"/>
    </location>
</feature>
<feature type="transmembrane region" description="Helical" evidence="7">
    <location>
        <begin position="183"/>
        <end position="201"/>
    </location>
</feature>
<dbReference type="PANTHER" id="PTHR30086:SF14">
    <property type="entry name" value="HOMOSERINE_HOMOSERINE LACTONE EFFLUX PROTEIN"/>
    <property type="match status" value="1"/>
</dbReference>
<dbReference type="Proteomes" id="UP000243073">
    <property type="component" value="Unassembled WGS sequence"/>
</dbReference>
<evidence type="ECO:0000256" key="5">
    <source>
        <dbReference type="ARBA" id="ARBA00022989"/>
    </source>
</evidence>
<keyword evidence="6 7" id="KW-0472">Membrane</keyword>
<proteinExistence type="inferred from homology"/>
<dbReference type="OrthoDB" id="9804822at2"/>
<dbReference type="AlphaFoldDB" id="A0A1J4QEP5"/>
<comment type="subcellular location">
    <subcellularLocation>
        <location evidence="1">Cell membrane</location>
        <topology evidence="1">Multi-pass membrane protein</topology>
    </subcellularLocation>
</comment>
<keyword evidence="9" id="KW-1185">Reference proteome</keyword>
<keyword evidence="5 7" id="KW-1133">Transmembrane helix</keyword>